<sequence>TMKNKKTLAVILIVFIISAICTSCRHRNNNAESEFHFGSPVQSDMTYEEIIAAASHIMKAEYVGVAEGMGSYDYLEFKPTENIKGTPEGSLIGVVYHNSVVDEGDGSASDVDKVTGDIYEPGTEYLLILNRIYSVFLDRELYVASVPMVQKCISQERYNRMADKSIDYDTLRNSQISAYEARCAEAAKAARGNDTSPQYSSCHYVRSDRIEDITAGSTYIFRVKALEKKYEIAENNSEGYTCLVTAALKGTADSETISVQFRKDNNVTPGKEYLILVVKIDNSVEYYVSSKNSVFPVTDTAAVSQIETLIGDAAK</sequence>
<dbReference type="AlphaFoldDB" id="A0AAE3FFC1"/>
<dbReference type="Proteomes" id="UP001139365">
    <property type="component" value="Unassembled WGS sequence"/>
</dbReference>
<accession>A0AAE3FFC1</accession>
<evidence type="ECO:0000313" key="2">
    <source>
        <dbReference type="Proteomes" id="UP001139365"/>
    </source>
</evidence>
<name>A0AAE3FFC1_9BACT</name>
<reference evidence="1 2" key="1">
    <citation type="submission" date="2022-03" db="EMBL/GenBank/DDBJ databases">
        <title>Metagenome-assembled genomes from swine fecal metagenomes.</title>
        <authorList>
            <person name="Holman D.B."/>
            <person name="Kommadath A."/>
        </authorList>
    </citation>
    <scope>NUCLEOTIDE SEQUENCE [LARGE SCALE GENOMIC DNA]</scope>
    <source>
        <strain evidence="1">SUG147</strain>
    </source>
</reference>
<organism evidence="1 2">
    <name type="scientific">Candidatus Colimorpha enterica</name>
    <dbReference type="NCBI Taxonomy" id="3083063"/>
    <lineage>
        <taxon>Bacteria</taxon>
        <taxon>Pseudomonadati</taxon>
        <taxon>Bacteroidota</taxon>
        <taxon>Bacteroidia</taxon>
        <taxon>Bacteroidales</taxon>
        <taxon>Candidatus Colimorpha</taxon>
    </lineage>
</organism>
<protein>
    <submittedName>
        <fullName evidence="1">Uncharacterized protein</fullName>
    </submittedName>
</protein>
<dbReference type="EMBL" id="JALEMU010000053">
    <property type="protein sequence ID" value="MCI5755301.1"/>
    <property type="molecule type" value="Genomic_DNA"/>
</dbReference>
<proteinExistence type="predicted"/>
<comment type="caution">
    <text evidence="1">The sequence shown here is derived from an EMBL/GenBank/DDBJ whole genome shotgun (WGS) entry which is preliminary data.</text>
</comment>
<evidence type="ECO:0000313" key="1">
    <source>
        <dbReference type="EMBL" id="MCI5755301.1"/>
    </source>
</evidence>
<feature type="non-terminal residue" evidence="1">
    <location>
        <position position="1"/>
    </location>
</feature>
<gene>
    <name evidence="1" type="ORF">MR241_03280</name>
</gene>